<reference evidence="2" key="1">
    <citation type="submission" date="2020-12" db="EMBL/GenBank/DDBJ databases">
        <title>Metabolic potential, ecology and presence of endohyphal bacteria is reflected in genomic diversity of Mucoromycotina.</title>
        <authorList>
            <person name="Muszewska A."/>
            <person name="Okrasinska A."/>
            <person name="Steczkiewicz K."/>
            <person name="Drgas O."/>
            <person name="Orlowska M."/>
            <person name="Perlinska-Lenart U."/>
            <person name="Aleksandrzak-Piekarczyk T."/>
            <person name="Szatraj K."/>
            <person name="Zielenkiewicz U."/>
            <person name="Pilsyk S."/>
            <person name="Malc E."/>
            <person name="Mieczkowski P."/>
            <person name="Kruszewska J.S."/>
            <person name="Biernat P."/>
            <person name="Pawlowska J."/>
        </authorList>
    </citation>
    <scope>NUCLEOTIDE SEQUENCE</scope>
    <source>
        <strain evidence="2">WA0000017839</strain>
    </source>
</reference>
<dbReference type="InterPro" id="IPR036397">
    <property type="entry name" value="RNaseH_sf"/>
</dbReference>
<dbReference type="InterPro" id="IPR012337">
    <property type="entry name" value="RNaseH-like_sf"/>
</dbReference>
<dbReference type="InterPro" id="IPR011050">
    <property type="entry name" value="Pectin_lyase_fold/virulence"/>
</dbReference>
<accession>A0A8H7QUE9</accession>
<dbReference type="EMBL" id="JAEPRD010000103">
    <property type="protein sequence ID" value="KAG2198911.1"/>
    <property type="molecule type" value="Genomic_DNA"/>
</dbReference>
<dbReference type="GO" id="GO:0003676">
    <property type="term" value="F:nucleic acid binding"/>
    <property type="evidence" value="ECO:0007669"/>
    <property type="project" value="InterPro"/>
</dbReference>
<dbReference type="SUPFAM" id="SSF51126">
    <property type="entry name" value="Pectin lyase-like"/>
    <property type="match status" value="1"/>
</dbReference>
<dbReference type="Proteomes" id="UP000603453">
    <property type="component" value="Unassembled WGS sequence"/>
</dbReference>
<evidence type="ECO:0000256" key="1">
    <source>
        <dbReference type="SAM" id="MobiDB-lite"/>
    </source>
</evidence>
<evidence type="ECO:0000313" key="2">
    <source>
        <dbReference type="EMBL" id="KAG2198911.1"/>
    </source>
</evidence>
<dbReference type="OrthoDB" id="2261209at2759"/>
<dbReference type="SUPFAM" id="SSF53098">
    <property type="entry name" value="Ribonuclease H-like"/>
    <property type="match status" value="1"/>
</dbReference>
<gene>
    <name evidence="2" type="ORF">INT47_010316</name>
</gene>
<dbReference type="AlphaFoldDB" id="A0A8H7QUE9"/>
<protein>
    <submittedName>
        <fullName evidence="2">Uncharacterized protein</fullName>
    </submittedName>
</protein>
<name>A0A8H7QUE9_9FUNG</name>
<comment type="caution">
    <text evidence="2">The sequence shown here is derived from an EMBL/GenBank/DDBJ whole genome shotgun (WGS) entry which is preliminary data.</text>
</comment>
<keyword evidence="3" id="KW-1185">Reference proteome</keyword>
<feature type="region of interest" description="Disordered" evidence="1">
    <location>
        <begin position="1"/>
        <end position="58"/>
    </location>
</feature>
<proteinExistence type="predicted"/>
<dbReference type="Gene3D" id="3.30.420.10">
    <property type="entry name" value="Ribonuclease H-like superfamily/Ribonuclease H"/>
    <property type="match status" value="1"/>
</dbReference>
<organism evidence="2 3">
    <name type="scientific">Mucor saturninus</name>
    <dbReference type="NCBI Taxonomy" id="64648"/>
    <lineage>
        <taxon>Eukaryota</taxon>
        <taxon>Fungi</taxon>
        <taxon>Fungi incertae sedis</taxon>
        <taxon>Mucoromycota</taxon>
        <taxon>Mucoromycotina</taxon>
        <taxon>Mucoromycetes</taxon>
        <taxon>Mucorales</taxon>
        <taxon>Mucorineae</taxon>
        <taxon>Mucoraceae</taxon>
        <taxon>Mucor</taxon>
    </lineage>
</organism>
<sequence>MNSDLDFQDTRVPSFIPFDSDSPTRTKKLKKRKRKSQNDTQPVTKKSRKRLPKNGTLDSFITKEVNPTKPKETHIWVGAVVNSEHGAYGVYFGDNDERNFGNTFIIEKELQNSDYGHVLGALHAINSLKTRDPIVINVSCRGLPQAITNPDKKYHYKELADQIRDKITENKRDITVRHISARSNVDEHKLALALASDTLGKLKKASKELMEDKQHVKEDVAMQDIIVEETVTEDNVEDIATEESMSVDFTLEDSTENVTVEDTIVKDDTVEYVTTEDITVEDITVEDITVEDIAVEDITAEGVTVEDVTVEDITVEDITVEDVTVEDVTVEITVNEVSAEDDAISYTANDVNLEEAAGENDLIVKDAVVTSDIIETPVAEDATDVSVTTVVTVTTVVEEVTEVLITETQDGAKEVVDEDNCVGQNDTIKLEAKTDDKNSVKEVTIEDLDVREIEATSDSIKSTPIVEDNVVLADVNQEDTEEIKETSSWASVFGIRGLLDALYSPFKSRKS</sequence>
<feature type="compositionally biased region" description="Basic residues" evidence="1">
    <location>
        <begin position="25"/>
        <end position="35"/>
    </location>
</feature>
<evidence type="ECO:0000313" key="3">
    <source>
        <dbReference type="Proteomes" id="UP000603453"/>
    </source>
</evidence>